<name>A0A931B1A6_9ACTN</name>
<comment type="caution">
    <text evidence="3">The sequence shown here is derived from an EMBL/GenBank/DDBJ whole genome shotgun (WGS) entry which is preliminary data.</text>
</comment>
<dbReference type="GO" id="GO:0004066">
    <property type="term" value="F:asparagine synthase (glutamine-hydrolyzing) activity"/>
    <property type="evidence" value="ECO:0007669"/>
    <property type="project" value="InterPro"/>
</dbReference>
<feature type="compositionally biased region" description="Polar residues" evidence="1">
    <location>
        <begin position="630"/>
        <end position="640"/>
    </location>
</feature>
<feature type="region of interest" description="Disordered" evidence="1">
    <location>
        <begin position="84"/>
        <end position="177"/>
    </location>
</feature>
<reference evidence="3" key="1">
    <citation type="submission" date="2020-11" db="EMBL/GenBank/DDBJ databases">
        <title>Isolation and identification of active actinomycetes.</title>
        <authorList>
            <person name="Yu B."/>
        </authorList>
    </citation>
    <scope>NUCLEOTIDE SEQUENCE</scope>
    <source>
        <strain evidence="3">NEAU-YB345</strain>
    </source>
</reference>
<evidence type="ECO:0000256" key="1">
    <source>
        <dbReference type="SAM" id="MobiDB-lite"/>
    </source>
</evidence>
<organism evidence="3 4">
    <name type="scientific">Streptacidiphilus fuscans</name>
    <dbReference type="NCBI Taxonomy" id="2789292"/>
    <lineage>
        <taxon>Bacteria</taxon>
        <taxon>Bacillati</taxon>
        <taxon>Actinomycetota</taxon>
        <taxon>Actinomycetes</taxon>
        <taxon>Kitasatosporales</taxon>
        <taxon>Streptomycetaceae</taxon>
        <taxon>Streptacidiphilus</taxon>
    </lineage>
</organism>
<gene>
    <name evidence="3" type="ORF">I2501_10550</name>
</gene>
<dbReference type="EMBL" id="JADPRT010000003">
    <property type="protein sequence ID" value="MBF9068471.1"/>
    <property type="molecule type" value="Genomic_DNA"/>
</dbReference>
<feature type="domain" description="Asparagine synthetase" evidence="2">
    <location>
        <begin position="257"/>
        <end position="569"/>
    </location>
</feature>
<dbReference type="GO" id="GO:0006529">
    <property type="term" value="P:asparagine biosynthetic process"/>
    <property type="evidence" value="ECO:0007669"/>
    <property type="project" value="InterPro"/>
</dbReference>
<protein>
    <submittedName>
        <fullName evidence="3">Asparagine synthase</fullName>
    </submittedName>
</protein>
<feature type="compositionally biased region" description="Low complexity" evidence="1">
    <location>
        <begin position="589"/>
        <end position="613"/>
    </location>
</feature>
<dbReference type="Pfam" id="PF00733">
    <property type="entry name" value="Asn_synthase"/>
    <property type="match status" value="1"/>
</dbReference>
<feature type="compositionally biased region" description="Basic residues" evidence="1">
    <location>
        <begin position="1"/>
        <end position="10"/>
    </location>
</feature>
<dbReference type="InterPro" id="IPR001962">
    <property type="entry name" value="Asn_synthase"/>
</dbReference>
<feature type="compositionally biased region" description="Low complexity" evidence="1">
    <location>
        <begin position="117"/>
        <end position="127"/>
    </location>
</feature>
<feature type="region of interest" description="Disordered" evidence="1">
    <location>
        <begin position="1"/>
        <end position="25"/>
    </location>
</feature>
<proteinExistence type="predicted"/>
<keyword evidence="4" id="KW-1185">Reference proteome</keyword>
<dbReference type="Proteomes" id="UP000657385">
    <property type="component" value="Unassembled WGS sequence"/>
</dbReference>
<dbReference type="AlphaFoldDB" id="A0A931B1A6"/>
<evidence type="ECO:0000259" key="2">
    <source>
        <dbReference type="Pfam" id="PF00733"/>
    </source>
</evidence>
<evidence type="ECO:0000313" key="3">
    <source>
        <dbReference type="EMBL" id="MBF9068471.1"/>
    </source>
</evidence>
<evidence type="ECO:0000313" key="4">
    <source>
        <dbReference type="Proteomes" id="UP000657385"/>
    </source>
</evidence>
<feature type="region of interest" description="Disordered" evidence="1">
    <location>
        <begin position="582"/>
        <end position="640"/>
    </location>
</feature>
<accession>A0A931B1A6</accession>
<sequence length="640" mass="65882">MFVGRPHHRGAQAPSGGDLPDETLIESGIGYDGPDEAGEQVVRRRDVSVDLSGGSASTVLALLAATIPRAAKVPAARPAAHFDASASASAGVNPGVTPEPEPGSARTTQPTRRTERAAANGTAANGGVPPVRHPALGTFSEERWGDPRSYRTLHHGPPPTSPAAEAESARRTGAVRGSWARRVTVPEPEPTGLLAITWTDAEGATGSPLSPAREAELLRARSVAEAAADRLDHVVVPGGEDALPYADLGDDPLAGPLTDEPGPALVAALRHRARLAAAGTDHISGHGARQVLDGHPARLADLLLERRRSPLLRPVAALARADSAMVGTPVAVVRAARRLARTAYTDGLLDAAAALVAGRTTGAPPGTAGEASTRALAWCTPGPAAAWLTADARSAVAQRLHLAARAGAPDERPGARRARLALQRRAAEFRVLAQVVESAPDARGQRLHAPFLDNQVVRACRQVPDRARIQPGARHGILRAVLAGAGVQEVPDGWGNGLPPDPYAAADSVRAGLRRSADALDRLFAASLLGDWGLIDAEGVRAALRAAASDAPVPLDGLADVVAMELWLRRLRARRGSCWTGLPPLPRPAVTSGVPNSSSSSNVSNAATAFSSSGAVPTGRPTPAVPPTGRSATVSASHVS</sequence>
<feature type="compositionally biased region" description="Basic and acidic residues" evidence="1">
    <location>
        <begin position="140"/>
        <end position="149"/>
    </location>
</feature>